<dbReference type="Proteomes" id="UP000466039">
    <property type="component" value="Chromosome"/>
</dbReference>
<organism evidence="1 2">
    <name type="scientific">Mycolicibacterium monacense</name>
    <name type="common">Mycobacterium monacense</name>
    <dbReference type="NCBI Taxonomy" id="85693"/>
    <lineage>
        <taxon>Bacteria</taxon>
        <taxon>Bacillati</taxon>
        <taxon>Actinomycetota</taxon>
        <taxon>Actinomycetes</taxon>
        <taxon>Mycobacteriales</taxon>
        <taxon>Mycobacteriaceae</taxon>
        <taxon>Mycolicibacterium</taxon>
    </lineage>
</organism>
<dbReference type="AlphaFoldDB" id="A0AAD1N2G5"/>
<proteinExistence type="predicted"/>
<evidence type="ECO:0000313" key="2">
    <source>
        <dbReference type="Proteomes" id="UP000466039"/>
    </source>
</evidence>
<sequence length="77" mass="8234">MIFIILLQDFEVISGSVAKGLLGDYQLVVFGIRPSATHILTPCAISDVAVQHCEARRTARKLHSRGCPVAAGESVKA</sequence>
<evidence type="ECO:0000313" key="1">
    <source>
        <dbReference type="EMBL" id="BBZ64030.1"/>
    </source>
</evidence>
<reference evidence="1 2" key="1">
    <citation type="journal article" date="2019" name="Emerg. Microbes Infect.">
        <title>Comprehensive subspecies identification of 175 nontuberculous mycobacteria species based on 7547 genomic profiles.</title>
        <authorList>
            <person name="Matsumoto Y."/>
            <person name="Kinjo T."/>
            <person name="Motooka D."/>
            <person name="Nabeya D."/>
            <person name="Jung N."/>
            <person name="Uechi K."/>
            <person name="Horii T."/>
            <person name="Iida T."/>
            <person name="Fujita J."/>
            <person name="Nakamura S."/>
        </authorList>
    </citation>
    <scope>NUCLEOTIDE SEQUENCE [LARGE SCALE GENOMIC DNA]</scope>
    <source>
        <strain evidence="1 2">JCM 15658</strain>
    </source>
</reference>
<keyword evidence="2" id="KW-1185">Reference proteome</keyword>
<dbReference type="EMBL" id="AP022617">
    <property type="protein sequence ID" value="BBZ64030.1"/>
    <property type="molecule type" value="Genomic_DNA"/>
</dbReference>
<accession>A0AAD1N2G5</accession>
<protein>
    <submittedName>
        <fullName evidence="1">Uncharacterized protein</fullName>
    </submittedName>
</protein>
<gene>
    <name evidence="1" type="ORF">MMON_53310</name>
</gene>
<name>A0AAD1N2G5_MYCMB</name>